<dbReference type="InterPro" id="IPR007543">
    <property type="entry name" value="LptD_C"/>
</dbReference>
<evidence type="ECO:0000313" key="3">
    <source>
        <dbReference type="EMBL" id="QDL56273.1"/>
    </source>
</evidence>
<gene>
    <name evidence="1" type="primary">lptD</name>
    <name evidence="3" type="ORF">EXZ61_20100</name>
</gene>
<evidence type="ECO:0000259" key="2">
    <source>
        <dbReference type="Pfam" id="PF04453"/>
    </source>
</evidence>
<dbReference type="PANTHER" id="PTHR30189:SF1">
    <property type="entry name" value="LPS-ASSEMBLY PROTEIN LPTD"/>
    <property type="match status" value="1"/>
</dbReference>
<dbReference type="PANTHER" id="PTHR30189">
    <property type="entry name" value="LPS-ASSEMBLY PROTEIN"/>
    <property type="match status" value="1"/>
</dbReference>
<reference evidence="4" key="1">
    <citation type="submission" date="2019-02" db="EMBL/GenBank/DDBJ databases">
        <title>Complete genome sequence of Rhodoferax sp. Gr-4.</title>
        <authorList>
            <person name="Jin L."/>
        </authorList>
    </citation>
    <scope>NUCLEOTIDE SEQUENCE [LARGE SCALE GENOMIC DNA]</scope>
    <source>
        <strain evidence="4">Gr-4</strain>
    </source>
</reference>
<name>A0A515EUN0_9BURK</name>
<dbReference type="InterPro" id="IPR020889">
    <property type="entry name" value="LipoPS_assembly_LptD"/>
</dbReference>
<accession>A0A515EUN0</accession>
<dbReference type="Proteomes" id="UP000317365">
    <property type="component" value="Chromosome"/>
</dbReference>
<evidence type="ECO:0000256" key="1">
    <source>
        <dbReference type="HAMAP-Rule" id="MF_01411"/>
    </source>
</evidence>
<dbReference type="EMBL" id="CP036282">
    <property type="protein sequence ID" value="QDL56273.1"/>
    <property type="molecule type" value="Genomic_DNA"/>
</dbReference>
<dbReference type="GO" id="GO:0015920">
    <property type="term" value="P:lipopolysaccharide transport"/>
    <property type="evidence" value="ECO:0007669"/>
    <property type="project" value="InterPro"/>
</dbReference>
<comment type="caution">
    <text evidence="1">Lacks conserved residue(s) required for the propagation of feature annotation.</text>
</comment>
<sequence precursor="true">MRPHPRRLKPSRQATAHPLSRVAIVVFLYCSHLGAQAQEAREGVPTAEDAIGLKASSLMEEGISVKQKQGAPTFLIGDRISGHPDLETVIEGDAVFRKAGTVIHADRLEYDQSTDIAKAEGKVRVNRGGNVYEGTHLELKVEAFEGTFENPVYQFLQNDAHGQASKATFLDESHTVVSAATYTTCRRIPGPDWMPAWVLRATTISIDNDEDIGIAQGAVLDFQGVPILPIPALSFPLSDKRKSGFLPPTLALDIGATSANGTELAVPYYWSIAPNRDATITPNLMTKRGVDLGAEFRYLESTYSGTVRGNYMPSDTLRNADRWGLNVNHTASIQTDLAYAANLGLTVDVNRVSDDNYWRDFTRASGVFTQRLLPSTVSTTWSSGGFSNTIQVQKWQTLQDVTAPITPPYDRVPQLNTRFSKANVNGFDWSVEGDYTQFDADRTRTLQPNTQRLYTLVQLSRPWLAPAGFFVPKVQLHAANYQFDAPTKTGAIYESSVVPTFSLDTGLVFERETAVWGRGFTQTLEPRAFYVNTPYRNQSMLPNYDTAANDFNFASIYTENAFVGHDKISDNNMLTLGLTTRFLDSDTGAQISRFLVAQRLRFDEQKVTLNPSSAPAAAGQSDILLGASVNVADRWAVDSTVQYNPLTDQSARSTLGTRYSPSDYRVVNFAYRFQRQVSEQVAVSWQWPLNDLWGDQGRDMGPGRGQGEGRYYGVGRMDYSLDERRLVNTVLGVEYDAGCWLGRVVLERVQTSTETASQRLMFQLEFVGFTKLGISPQRALSSNISRYKNLREAGTSNSRFSTYD</sequence>
<dbReference type="Pfam" id="PF04453">
    <property type="entry name" value="LptD"/>
    <property type="match status" value="1"/>
</dbReference>
<dbReference type="AlphaFoldDB" id="A0A515EUN0"/>
<comment type="subcellular location">
    <subcellularLocation>
        <location evidence="1">Cell outer membrane</location>
    </subcellularLocation>
</comment>
<dbReference type="InterPro" id="IPR050218">
    <property type="entry name" value="LptD"/>
</dbReference>
<proteinExistence type="inferred from homology"/>
<protein>
    <recommendedName>
        <fullName evidence="1">LPS-assembly protein LptD</fullName>
    </recommendedName>
</protein>
<organism evidence="3 4">
    <name type="scientific">Rhodoferax aquaticus</name>
    <dbReference type="NCBI Taxonomy" id="2527691"/>
    <lineage>
        <taxon>Bacteria</taxon>
        <taxon>Pseudomonadati</taxon>
        <taxon>Pseudomonadota</taxon>
        <taxon>Betaproteobacteria</taxon>
        <taxon>Burkholderiales</taxon>
        <taxon>Comamonadaceae</taxon>
        <taxon>Rhodoferax</taxon>
    </lineage>
</organism>
<feature type="domain" description="LptD C-terminal" evidence="2">
    <location>
        <begin position="321"/>
        <end position="693"/>
    </location>
</feature>
<keyword evidence="1" id="KW-0732">Signal</keyword>
<dbReference type="GO" id="GO:1990351">
    <property type="term" value="C:transporter complex"/>
    <property type="evidence" value="ECO:0007669"/>
    <property type="project" value="TreeGrafter"/>
</dbReference>
<dbReference type="GO" id="GO:0009279">
    <property type="term" value="C:cell outer membrane"/>
    <property type="evidence" value="ECO:0007669"/>
    <property type="project" value="UniProtKB-SubCell"/>
</dbReference>
<keyword evidence="1" id="KW-0472">Membrane</keyword>
<keyword evidence="4" id="KW-1185">Reference proteome</keyword>
<comment type="similarity">
    <text evidence="1">Belongs to the LptD family.</text>
</comment>
<reference evidence="4" key="2">
    <citation type="journal article" date="2020" name="Int. J. Syst. Evol. Microbiol.">
        <title>Genomic insights into a novel species Rhodoferax aquaticus sp. nov., isolated from freshwater.</title>
        <authorList>
            <person name="Li T."/>
            <person name="Zhuo Y."/>
            <person name="Jin C.Z."/>
            <person name="Wu X."/>
            <person name="Ko S.R."/>
            <person name="Jin F.J."/>
            <person name="Ahn C.Y."/>
            <person name="Oh H.M."/>
            <person name="Lee H.G."/>
            <person name="Jin L."/>
        </authorList>
    </citation>
    <scope>NUCLEOTIDE SEQUENCE [LARGE SCALE GENOMIC DNA]</scope>
    <source>
        <strain evidence="4">Gr-4</strain>
    </source>
</reference>
<evidence type="ECO:0000313" key="4">
    <source>
        <dbReference type="Proteomes" id="UP000317365"/>
    </source>
</evidence>
<comment type="subunit">
    <text evidence="1">Component of the lipopolysaccharide transport and assembly complex. Interacts with LptE and LptA.</text>
</comment>
<comment type="function">
    <text evidence="1">Together with LptE, is involved in the assembly of lipopolysaccharide (LPS) at the surface of the outer membrane.</text>
</comment>
<feature type="signal peptide" evidence="1">
    <location>
        <begin position="1"/>
        <end position="37"/>
    </location>
</feature>
<keyword evidence="1" id="KW-0998">Cell outer membrane</keyword>
<dbReference type="RefSeq" id="WP_142813712.1">
    <property type="nucleotide sequence ID" value="NZ_CP036282.1"/>
</dbReference>
<dbReference type="KEGG" id="rhg:EXZ61_20100"/>
<dbReference type="GO" id="GO:0043165">
    <property type="term" value="P:Gram-negative-bacterium-type cell outer membrane assembly"/>
    <property type="evidence" value="ECO:0007669"/>
    <property type="project" value="UniProtKB-UniRule"/>
</dbReference>
<dbReference type="HAMAP" id="MF_01411">
    <property type="entry name" value="LPS_assembly_LptD"/>
    <property type="match status" value="1"/>
</dbReference>
<feature type="chain" id="PRO_5022277108" description="LPS-assembly protein LptD" evidence="1">
    <location>
        <begin position="38"/>
        <end position="804"/>
    </location>
</feature>
<dbReference type="Gene3D" id="2.60.450.10">
    <property type="entry name" value="Lipopolysaccharide (LPS) transport protein A like domain"/>
    <property type="match status" value="1"/>
</dbReference>